<feature type="compositionally biased region" description="Polar residues" evidence="1">
    <location>
        <begin position="181"/>
        <end position="192"/>
    </location>
</feature>
<gene>
    <name evidence="2" type="ORF">OS493_019174</name>
</gene>
<evidence type="ECO:0000313" key="3">
    <source>
        <dbReference type="Proteomes" id="UP001163046"/>
    </source>
</evidence>
<proteinExistence type="predicted"/>
<feature type="compositionally biased region" description="Basic and acidic residues" evidence="1">
    <location>
        <begin position="1"/>
        <end position="12"/>
    </location>
</feature>
<dbReference type="EMBL" id="MU827788">
    <property type="protein sequence ID" value="KAJ7331589.1"/>
    <property type="molecule type" value="Genomic_DNA"/>
</dbReference>
<organism evidence="2 3">
    <name type="scientific">Desmophyllum pertusum</name>
    <dbReference type="NCBI Taxonomy" id="174260"/>
    <lineage>
        <taxon>Eukaryota</taxon>
        <taxon>Metazoa</taxon>
        <taxon>Cnidaria</taxon>
        <taxon>Anthozoa</taxon>
        <taxon>Hexacorallia</taxon>
        <taxon>Scleractinia</taxon>
        <taxon>Caryophylliina</taxon>
        <taxon>Caryophylliidae</taxon>
        <taxon>Desmophyllum</taxon>
    </lineage>
</organism>
<name>A0A9W9YBV6_9CNID</name>
<feature type="compositionally biased region" description="Polar residues" evidence="1">
    <location>
        <begin position="98"/>
        <end position="130"/>
    </location>
</feature>
<keyword evidence="3" id="KW-1185">Reference proteome</keyword>
<dbReference type="AlphaFoldDB" id="A0A9W9YBV6"/>
<sequence length="232" mass="26567">MLPEKITEFRESDDSESSSDEEYFTLEDHNLFEPSQKQQVCTKGDNCSQATKLNRSAYDEMSPPRQGERKIYRKEMAKELRRDRRGCSHNKAIHLPTLANNPGCRSQHQTSYQSPSQVNAQGFSSHNQVQGAEKKSEPADTRLRDTRGCSHYQSIYQHSLANSPGCRSQQQASYQSPSQANVQGYPSHNQGQGRRGDNSRTATKEYVEQRMPQRNQEMGHRREEDMKGHTDK</sequence>
<accession>A0A9W9YBV6</accession>
<comment type="caution">
    <text evidence="2">The sequence shown here is derived from an EMBL/GenBank/DDBJ whole genome shotgun (WGS) entry which is preliminary data.</text>
</comment>
<evidence type="ECO:0000256" key="1">
    <source>
        <dbReference type="SAM" id="MobiDB-lite"/>
    </source>
</evidence>
<feature type="compositionally biased region" description="Basic and acidic residues" evidence="1">
    <location>
        <begin position="217"/>
        <end position="232"/>
    </location>
</feature>
<feature type="region of interest" description="Disordered" evidence="1">
    <location>
        <begin position="80"/>
        <end position="232"/>
    </location>
</feature>
<feature type="compositionally biased region" description="Polar residues" evidence="1">
    <location>
        <begin position="151"/>
        <end position="167"/>
    </location>
</feature>
<feature type="compositionally biased region" description="Basic and acidic residues" evidence="1">
    <location>
        <begin position="132"/>
        <end position="148"/>
    </location>
</feature>
<dbReference type="Proteomes" id="UP001163046">
    <property type="component" value="Unassembled WGS sequence"/>
</dbReference>
<feature type="compositionally biased region" description="Basic and acidic residues" evidence="1">
    <location>
        <begin position="194"/>
        <end position="208"/>
    </location>
</feature>
<feature type="compositionally biased region" description="Low complexity" evidence="1">
    <location>
        <begin position="168"/>
        <end position="180"/>
    </location>
</feature>
<evidence type="ECO:0000313" key="2">
    <source>
        <dbReference type="EMBL" id="KAJ7331589.1"/>
    </source>
</evidence>
<reference evidence="2" key="1">
    <citation type="submission" date="2023-01" db="EMBL/GenBank/DDBJ databases">
        <title>Genome assembly of the deep-sea coral Lophelia pertusa.</title>
        <authorList>
            <person name="Herrera S."/>
            <person name="Cordes E."/>
        </authorList>
    </citation>
    <scope>NUCLEOTIDE SEQUENCE</scope>
    <source>
        <strain evidence="2">USNM1676648</strain>
        <tissue evidence="2">Polyp</tissue>
    </source>
</reference>
<feature type="region of interest" description="Disordered" evidence="1">
    <location>
        <begin position="1"/>
        <end position="22"/>
    </location>
</feature>
<feature type="compositionally biased region" description="Acidic residues" evidence="1">
    <location>
        <begin position="13"/>
        <end position="22"/>
    </location>
</feature>
<protein>
    <submittedName>
        <fullName evidence="2">Uncharacterized protein</fullName>
    </submittedName>
</protein>